<evidence type="ECO:0000313" key="1">
    <source>
        <dbReference type="EMBL" id="MBM7647035.1"/>
    </source>
</evidence>
<evidence type="ECO:0000313" key="2">
    <source>
        <dbReference type="Proteomes" id="UP000808914"/>
    </source>
</evidence>
<dbReference type="EC" id="4.3.1.12" evidence="1"/>
<comment type="caution">
    <text evidence="1">The sequence shown here is derived from an EMBL/GenBank/DDBJ whole genome shotgun (WGS) entry which is preliminary data.</text>
</comment>
<dbReference type="InterPro" id="IPR023401">
    <property type="entry name" value="ODC_N"/>
</dbReference>
<dbReference type="Proteomes" id="UP000808914">
    <property type="component" value="Unassembled WGS sequence"/>
</dbReference>
<dbReference type="PIRSF" id="PIRSF001439">
    <property type="entry name" value="CryM"/>
    <property type="match status" value="1"/>
</dbReference>
<dbReference type="EMBL" id="JAFBER010000041">
    <property type="protein sequence ID" value="MBM7647035.1"/>
    <property type="molecule type" value="Genomic_DNA"/>
</dbReference>
<organism evidence="1 2">
    <name type="scientific">Scopulibacillus daqui</name>
    <dbReference type="NCBI Taxonomy" id="1469162"/>
    <lineage>
        <taxon>Bacteria</taxon>
        <taxon>Bacillati</taxon>
        <taxon>Bacillota</taxon>
        <taxon>Bacilli</taxon>
        <taxon>Bacillales</taxon>
        <taxon>Sporolactobacillaceae</taxon>
        <taxon>Scopulibacillus</taxon>
    </lineage>
</organism>
<keyword evidence="2" id="KW-1185">Reference proteome</keyword>
<dbReference type="GO" id="GO:0008473">
    <property type="term" value="F:ornithine cyclodeaminase activity"/>
    <property type="evidence" value="ECO:0007669"/>
    <property type="project" value="UniProtKB-EC"/>
</dbReference>
<protein>
    <submittedName>
        <fullName evidence="1">Ornithine cyclodeaminase</fullName>
        <ecNumber evidence="1">4.3.1.12</ecNumber>
    </submittedName>
</protein>
<keyword evidence="1" id="KW-0456">Lyase</keyword>
<dbReference type="NCBIfam" id="NF006379">
    <property type="entry name" value="PRK08618.1"/>
    <property type="match status" value="1"/>
</dbReference>
<accession>A0ABS2Q509</accession>
<sequence>MLAISKSDIKKSVTMNEMIDAMATALIEYSKARTTTPVRTALPVSKARGNALFMPSLAESIGGLGIKVVSVFPENKKLNKEPIQGIVLLLDFKTGEPLALIEGSYLTVLRTGALSGLATKYLARSNAHILSVIGTGAQARGLVEAMLCVRPISEIRLFNRTSSKADRFKQELSSQYRNLKITVCHNADEAVQYSDILVTATNAETPIFTVTQLKPGLHINAVGSYRPEMQEIPSFVLETAEKVVVESKEAVLEETGDLITPIKEGRFAAENIYGELGQIAGGIKSGRENDQEMTFFKSVGLAVADIAAAKLIYERAIKTGLGQKIALTN</sequence>
<dbReference type="Pfam" id="PF02423">
    <property type="entry name" value="OCD_Mu_crystall"/>
    <property type="match status" value="1"/>
</dbReference>
<name>A0ABS2Q509_9BACL</name>
<dbReference type="Gene3D" id="3.30.1780.10">
    <property type="entry name" value="ornithine cyclodeaminase, domain 1"/>
    <property type="match status" value="1"/>
</dbReference>
<dbReference type="PANTHER" id="PTHR13812">
    <property type="entry name" value="KETIMINE REDUCTASE MU-CRYSTALLIN"/>
    <property type="match status" value="1"/>
</dbReference>
<dbReference type="RefSeq" id="WP_205004898.1">
    <property type="nucleotide sequence ID" value="NZ_JAFBER010000041.1"/>
</dbReference>
<dbReference type="Gene3D" id="3.40.50.720">
    <property type="entry name" value="NAD(P)-binding Rossmann-like Domain"/>
    <property type="match status" value="1"/>
</dbReference>
<proteinExistence type="predicted"/>
<gene>
    <name evidence="1" type="ORF">JOD45_003271</name>
</gene>
<reference evidence="1 2" key="1">
    <citation type="submission" date="2021-01" db="EMBL/GenBank/DDBJ databases">
        <title>Genomic Encyclopedia of Type Strains, Phase IV (KMG-IV): sequencing the most valuable type-strain genomes for metagenomic binning, comparative biology and taxonomic classification.</title>
        <authorList>
            <person name="Goeker M."/>
        </authorList>
    </citation>
    <scope>NUCLEOTIDE SEQUENCE [LARGE SCALE GENOMIC DNA]</scope>
    <source>
        <strain evidence="1 2">DSM 28236</strain>
    </source>
</reference>
<dbReference type="InterPro" id="IPR003462">
    <property type="entry name" value="ODC_Mu_crystall"/>
</dbReference>
<dbReference type="InterPro" id="IPR036291">
    <property type="entry name" value="NAD(P)-bd_dom_sf"/>
</dbReference>
<dbReference type="SUPFAM" id="SSF51735">
    <property type="entry name" value="NAD(P)-binding Rossmann-fold domains"/>
    <property type="match status" value="1"/>
</dbReference>
<dbReference type="PANTHER" id="PTHR13812:SF19">
    <property type="entry name" value="KETIMINE REDUCTASE MU-CRYSTALLIN"/>
    <property type="match status" value="1"/>
</dbReference>